<comment type="caution">
    <text evidence="2">The sequence shown here is derived from an EMBL/GenBank/DDBJ whole genome shotgun (WGS) entry which is preliminary data.</text>
</comment>
<dbReference type="AlphaFoldDB" id="A0A7W7J1D2"/>
<dbReference type="GO" id="GO:0016491">
    <property type="term" value="F:oxidoreductase activity"/>
    <property type="evidence" value="ECO:0007669"/>
    <property type="project" value="InterPro"/>
</dbReference>
<gene>
    <name evidence="2" type="ORF">HNP37_004062</name>
</gene>
<dbReference type="Gene3D" id="1.20.1260.10">
    <property type="match status" value="1"/>
</dbReference>
<name>A0A7W7J1D2_9FLAO</name>
<dbReference type="InterPro" id="IPR009040">
    <property type="entry name" value="Ferritin-like_diiron"/>
</dbReference>
<dbReference type="CDD" id="cd01041">
    <property type="entry name" value="Rubrerythrin"/>
    <property type="match status" value="1"/>
</dbReference>
<dbReference type="InterPro" id="IPR003251">
    <property type="entry name" value="Rr_diiron-bd_dom"/>
</dbReference>
<reference evidence="2 3" key="1">
    <citation type="submission" date="2020-08" db="EMBL/GenBank/DDBJ databases">
        <title>Functional genomics of gut bacteria from endangered species of beetles.</title>
        <authorList>
            <person name="Carlos-Shanley C."/>
        </authorList>
    </citation>
    <scope>NUCLEOTIDE SEQUENCE [LARGE SCALE GENOMIC DNA]</scope>
    <source>
        <strain evidence="2 3">S00142</strain>
    </source>
</reference>
<dbReference type="EMBL" id="JACHLD010000007">
    <property type="protein sequence ID" value="MBB4803982.1"/>
    <property type="molecule type" value="Genomic_DNA"/>
</dbReference>
<dbReference type="Proteomes" id="UP000561681">
    <property type="component" value="Unassembled WGS sequence"/>
</dbReference>
<evidence type="ECO:0000313" key="2">
    <source>
        <dbReference type="EMBL" id="MBB4803982.1"/>
    </source>
</evidence>
<evidence type="ECO:0000259" key="1">
    <source>
        <dbReference type="PROSITE" id="PS50905"/>
    </source>
</evidence>
<dbReference type="RefSeq" id="WP_221433482.1">
    <property type="nucleotide sequence ID" value="NZ_JACHLD010000007.1"/>
</dbReference>
<sequence length="279" mass="30931">MRKKKMKQTKKTTKINQKIKKNKEIMKTVNREYPENNLFSSNRKRVILFSLALFIGLALQSCKNSNDNEEGMKNPTELATNNTKTAESKIISVDEAKAKTAANLQDAFNGESNATARYAAFSKKANEEGFKEIALLFKAASLAEKIHANNHKAVLEEMGVVVKPATIDVKVQSTKENLEFAIKGETYEAITMYPNFLKDANAAGNQLALISLNYAYKTEKKHKALYELALSALNSNKTNTLASTFYVCPTCGNTYETTAPKRCGISMTGGEKFIKINSL</sequence>
<dbReference type="SUPFAM" id="SSF47240">
    <property type="entry name" value="Ferritin-like"/>
    <property type="match status" value="1"/>
</dbReference>
<dbReference type="PANTHER" id="PTHR33746">
    <property type="entry name" value="RUBRERYTHRIN"/>
    <property type="match status" value="1"/>
</dbReference>
<keyword evidence="3" id="KW-1185">Reference proteome</keyword>
<dbReference type="Pfam" id="PF02915">
    <property type="entry name" value="Rubrerythrin"/>
    <property type="match status" value="1"/>
</dbReference>
<dbReference type="PANTHER" id="PTHR33746:SF4">
    <property type="entry name" value="RUBRERYTHRIN"/>
    <property type="match status" value="1"/>
</dbReference>
<feature type="domain" description="Ferritin-like diiron" evidence="1">
    <location>
        <begin position="94"/>
        <end position="237"/>
    </location>
</feature>
<protein>
    <submittedName>
        <fullName evidence="2">Rubrerythrin</fullName>
    </submittedName>
</protein>
<dbReference type="GO" id="GO:0046872">
    <property type="term" value="F:metal ion binding"/>
    <property type="evidence" value="ECO:0007669"/>
    <property type="project" value="InterPro"/>
</dbReference>
<evidence type="ECO:0000313" key="3">
    <source>
        <dbReference type="Proteomes" id="UP000561681"/>
    </source>
</evidence>
<accession>A0A7W7J1D2</accession>
<organism evidence="2 3">
    <name type="scientific">Flavobacterium nitrogenifigens</name>
    <dbReference type="NCBI Taxonomy" id="1617283"/>
    <lineage>
        <taxon>Bacteria</taxon>
        <taxon>Pseudomonadati</taxon>
        <taxon>Bacteroidota</taxon>
        <taxon>Flavobacteriia</taxon>
        <taxon>Flavobacteriales</taxon>
        <taxon>Flavobacteriaceae</taxon>
        <taxon>Flavobacterium</taxon>
    </lineage>
</organism>
<proteinExistence type="predicted"/>
<dbReference type="PROSITE" id="PS50905">
    <property type="entry name" value="FERRITIN_LIKE"/>
    <property type="match status" value="1"/>
</dbReference>
<dbReference type="InterPro" id="IPR012347">
    <property type="entry name" value="Ferritin-like"/>
</dbReference>
<dbReference type="InterPro" id="IPR009078">
    <property type="entry name" value="Ferritin-like_SF"/>
</dbReference>
<dbReference type="InterPro" id="IPR052753">
    <property type="entry name" value="Rbr2/Nigerythrin"/>
</dbReference>